<name>A0A075B2L8_ROZAC</name>
<dbReference type="EMBL" id="KE560431">
    <property type="protein sequence ID" value="EPZ36802.1"/>
    <property type="molecule type" value="Genomic_DNA"/>
</dbReference>
<reference evidence="1 2" key="1">
    <citation type="journal article" date="2013" name="Curr. Biol.">
        <title>Shared signatures of parasitism and phylogenomics unite Cryptomycota and microsporidia.</title>
        <authorList>
            <person name="James T.Y."/>
            <person name="Pelin A."/>
            <person name="Bonen L."/>
            <person name="Ahrendt S."/>
            <person name="Sain D."/>
            <person name="Corradi N."/>
            <person name="Stajich J.E."/>
        </authorList>
    </citation>
    <scope>NUCLEOTIDE SEQUENCE [LARGE SCALE GENOMIC DNA]</scope>
    <source>
        <strain evidence="1 2">CSF55</strain>
    </source>
</reference>
<protein>
    <submittedName>
        <fullName evidence="1">Uncharacterized protein</fullName>
    </submittedName>
</protein>
<proteinExistence type="predicted"/>
<dbReference type="AlphaFoldDB" id="A0A075B2L8"/>
<keyword evidence="2" id="KW-1185">Reference proteome</keyword>
<evidence type="ECO:0000313" key="1">
    <source>
        <dbReference type="EMBL" id="EPZ36802.1"/>
    </source>
</evidence>
<evidence type="ECO:0000313" key="2">
    <source>
        <dbReference type="Proteomes" id="UP000030755"/>
    </source>
</evidence>
<gene>
    <name evidence="1" type="ORF">O9G_004594</name>
</gene>
<dbReference type="Proteomes" id="UP000030755">
    <property type="component" value="Unassembled WGS sequence"/>
</dbReference>
<dbReference type="HOGENOM" id="CLU_1455187_0_0_1"/>
<sequence>MSFILKFYSKLARKTLKRFGLYNENDESSDDLFIDVLSSADQGLCFENEYRKKELEELDRKISAEDLTNLDAKVTKDVISIPADEVSDFQDCVDTELLRGTKTNENVKKVDFNLAVRKIVYDTELPSNDSLVQESTESLVVEIIYVSDSETSSEDEEEKEMINALVEQKMNEWKQLTLQKDVDITL</sequence>
<accession>A0A075B2L8</accession>
<organism evidence="1 2">
    <name type="scientific">Rozella allomycis (strain CSF55)</name>
    <dbReference type="NCBI Taxonomy" id="988480"/>
    <lineage>
        <taxon>Eukaryota</taxon>
        <taxon>Fungi</taxon>
        <taxon>Fungi incertae sedis</taxon>
        <taxon>Cryptomycota</taxon>
        <taxon>Cryptomycota incertae sedis</taxon>
        <taxon>Rozella</taxon>
    </lineage>
</organism>